<dbReference type="Gramene" id="OIW20457">
    <property type="protein sequence ID" value="OIW20457"/>
    <property type="gene ID" value="TanjilG_11842"/>
</dbReference>
<protein>
    <submittedName>
        <fullName evidence="1">Uncharacterized protein</fullName>
    </submittedName>
</protein>
<dbReference type="EMBL" id="MLAU01009553">
    <property type="protein sequence ID" value="OIW20457.1"/>
    <property type="molecule type" value="Genomic_DNA"/>
</dbReference>
<accession>A0A394DJJ0</accession>
<evidence type="ECO:0000313" key="2">
    <source>
        <dbReference type="Proteomes" id="UP000188354"/>
    </source>
</evidence>
<organism evidence="1 2">
    <name type="scientific">Lupinus angustifolius</name>
    <name type="common">Narrow-leaved blue lupine</name>
    <dbReference type="NCBI Taxonomy" id="3871"/>
    <lineage>
        <taxon>Eukaryota</taxon>
        <taxon>Viridiplantae</taxon>
        <taxon>Streptophyta</taxon>
        <taxon>Embryophyta</taxon>
        <taxon>Tracheophyta</taxon>
        <taxon>Spermatophyta</taxon>
        <taxon>Magnoliopsida</taxon>
        <taxon>eudicotyledons</taxon>
        <taxon>Gunneridae</taxon>
        <taxon>Pentapetalae</taxon>
        <taxon>rosids</taxon>
        <taxon>fabids</taxon>
        <taxon>Fabales</taxon>
        <taxon>Fabaceae</taxon>
        <taxon>Papilionoideae</taxon>
        <taxon>50 kb inversion clade</taxon>
        <taxon>genistoids sensu lato</taxon>
        <taxon>core genistoids</taxon>
        <taxon>Genisteae</taxon>
        <taxon>Lupinus</taxon>
    </lineage>
</organism>
<comment type="caution">
    <text evidence="1">The sequence shown here is derived from an EMBL/GenBank/DDBJ whole genome shotgun (WGS) entry which is preliminary data.</text>
</comment>
<dbReference type="AlphaFoldDB" id="A0A394DJJ0"/>
<dbReference type="Proteomes" id="UP000188354">
    <property type="component" value="Unassembled WGS sequence"/>
</dbReference>
<name>A0A394DJJ0_LUPAN</name>
<keyword evidence="2" id="KW-1185">Reference proteome</keyword>
<evidence type="ECO:0000313" key="1">
    <source>
        <dbReference type="EMBL" id="OIW20457.1"/>
    </source>
</evidence>
<gene>
    <name evidence="1" type="ORF">TanjilG_11842</name>
</gene>
<proteinExistence type="predicted"/>
<reference evidence="1 2" key="1">
    <citation type="journal article" date="2017" name="Plant Biotechnol. J.">
        <title>A comprehensive draft genome sequence for lupin (Lupinus angustifolius), an emerging health food: insights into plant-microbe interactions and legume evolution.</title>
        <authorList>
            <person name="Hane J.K."/>
            <person name="Ming Y."/>
            <person name="Kamphuis L.G."/>
            <person name="Nelson M.N."/>
            <person name="Garg G."/>
            <person name="Atkins C.A."/>
            <person name="Bayer P.E."/>
            <person name="Bravo A."/>
            <person name="Bringans S."/>
            <person name="Cannon S."/>
            <person name="Edwards D."/>
            <person name="Foley R."/>
            <person name="Gao L.L."/>
            <person name="Harrison M.J."/>
            <person name="Huang W."/>
            <person name="Hurgobin B."/>
            <person name="Li S."/>
            <person name="Liu C.W."/>
            <person name="McGrath A."/>
            <person name="Morahan G."/>
            <person name="Murray J."/>
            <person name="Weller J."/>
            <person name="Jian J."/>
            <person name="Singh K.B."/>
        </authorList>
    </citation>
    <scope>NUCLEOTIDE SEQUENCE [LARGE SCALE GENOMIC DNA]</scope>
    <source>
        <strain evidence="2">cv. Tanjil</strain>
        <tissue evidence="1">Whole plant</tissue>
    </source>
</reference>
<sequence>MEMHSRLGLSWPCRHGNGKTLRSSSSWLLVATRLRAKCRWFVTTLVHDGVGPPLTATRDDSRW</sequence>